<evidence type="ECO:0000259" key="1">
    <source>
        <dbReference type="Pfam" id="PF05699"/>
    </source>
</evidence>
<comment type="caution">
    <text evidence="2">The sequence shown here is derived from an EMBL/GenBank/DDBJ whole genome shotgun (WGS) entry which is preliminary data.</text>
</comment>
<organism evidence="2 3">
    <name type="scientific">Rhamnusium bicolor</name>
    <dbReference type="NCBI Taxonomy" id="1586634"/>
    <lineage>
        <taxon>Eukaryota</taxon>
        <taxon>Metazoa</taxon>
        <taxon>Ecdysozoa</taxon>
        <taxon>Arthropoda</taxon>
        <taxon>Hexapoda</taxon>
        <taxon>Insecta</taxon>
        <taxon>Pterygota</taxon>
        <taxon>Neoptera</taxon>
        <taxon>Endopterygota</taxon>
        <taxon>Coleoptera</taxon>
        <taxon>Polyphaga</taxon>
        <taxon>Cucujiformia</taxon>
        <taxon>Chrysomeloidea</taxon>
        <taxon>Cerambycidae</taxon>
        <taxon>Lepturinae</taxon>
        <taxon>Rhagiini</taxon>
        <taxon>Rhamnusium</taxon>
    </lineage>
</organism>
<dbReference type="InterPro" id="IPR008906">
    <property type="entry name" value="HATC_C_dom"/>
</dbReference>
<dbReference type="SUPFAM" id="SSF53098">
    <property type="entry name" value="Ribonuclease H-like"/>
    <property type="match status" value="1"/>
</dbReference>
<dbReference type="Proteomes" id="UP001162156">
    <property type="component" value="Unassembled WGS sequence"/>
</dbReference>
<proteinExistence type="predicted"/>
<dbReference type="Pfam" id="PF05699">
    <property type="entry name" value="Dimer_Tnp_hAT"/>
    <property type="match status" value="1"/>
</dbReference>
<name>A0AAV8YTJ0_9CUCU</name>
<dbReference type="GO" id="GO:0046983">
    <property type="term" value="F:protein dimerization activity"/>
    <property type="evidence" value="ECO:0007669"/>
    <property type="project" value="InterPro"/>
</dbReference>
<evidence type="ECO:0000313" key="3">
    <source>
        <dbReference type="Proteomes" id="UP001162156"/>
    </source>
</evidence>
<dbReference type="EMBL" id="JANEYF010001927">
    <property type="protein sequence ID" value="KAJ8954327.1"/>
    <property type="molecule type" value="Genomic_DNA"/>
</dbReference>
<protein>
    <recommendedName>
        <fullName evidence="1">HAT C-terminal dimerisation domain-containing protein</fullName>
    </recommendedName>
</protein>
<feature type="domain" description="HAT C-terminal dimerisation" evidence="1">
    <location>
        <begin position="436"/>
        <end position="511"/>
    </location>
</feature>
<dbReference type="AlphaFoldDB" id="A0AAV8YTJ0"/>
<dbReference type="InterPro" id="IPR012337">
    <property type="entry name" value="RNaseH-like_sf"/>
</dbReference>
<dbReference type="PANTHER" id="PTHR37162:SF1">
    <property type="entry name" value="BED-TYPE DOMAIN-CONTAINING PROTEIN"/>
    <property type="match status" value="1"/>
</dbReference>
<dbReference type="PANTHER" id="PTHR37162">
    <property type="entry name" value="HAT FAMILY DIMERISATION DOMAINCONTAINING PROTEIN-RELATED"/>
    <property type="match status" value="1"/>
</dbReference>
<reference evidence="2" key="1">
    <citation type="journal article" date="2023" name="Insect Mol. Biol.">
        <title>Genome sequencing provides insights into the evolution of gene families encoding plant cell wall-degrading enzymes in longhorned beetles.</title>
        <authorList>
            <person name="Shin N.R."/>
            <person name="Okamura Y."/>
            <person name="Kirsch R."/>
            <person name="Pauchet Y."/>
        </authorList>
    </citation>
    <scope>NUCLEOTIDE SEQUENCE</scope>
    <source>
        <strain evidence="2">RBIC_L_NR</strain>
    </source>
</reference>
<gene>
    <name evidence="2" type="ORF">NQ314_007131</name>
</gene>
<keyword evidence="3" id="KW-1185">Reference proteome</keyword>
<evidence type="ECO:0000313" key="2">
    <source>
        <dbReference type="EMBL" id="KAJ8954327.1"/>
    </source>
</evidence>
<sequence length="552" mass="63501">MDHLPQIIASACPDSKIASKLKIKRKKATQLIKILIGPSNKDELILDLKENYFSIILDETTDISTSKCLAVIARYYKNNKILDRFFILVEIENSTANGLFQAIKGMLTKYNIPFKHVIGFGADTCSVMMGNKNGLKVLFEDLNPNIITNGCTCHSFHLCSSYACEKLPRSIEQFSRDIYNYFSNSSKRCMELKECEVFANERPHAMLCPSQTRWLSLQSVINRILEHWASLELFFTRAAIEDNISSAQNILSALHNPVYKLYFYFLSYVLDIMNRLNLEFQSEIPKVHVLLKRVTTLYKLILKSFIKGPYLQVIDIGKVTITDPEKYLSLENIYCGPKADIFIKQSNMDSADVKNFHLRVLEFYVELCKQIKKRFNFGEAILKFASYFDPTVIFSSEITSISEADNIFPFLNIDLQELDLEYRILGETEELKKYAVDGDVTEFWANVECMKNSLNEKIFPNIMVVAKCIMSLPHSSAAAKRIFSQLNLIKTKTRNKLLVPTCESLLHAKDMLRVQNKKCYEWVPTSKITTYNKTFIDETAVFEDDILFETKT</sequence>
<accession>A0AAV8YTJ0</accession>